<dbReference type="InterPro" id="IPR000792">
    <property type="entry name" value="Tscrpt_reg_LuxR_C"/>
</dbReference>
<dbReference type="Gene3D" id="1.25.40.10">
    <property type="entry name" value="Tetratricopeptide repeat domain"/>
    <property type="match status" value="1"/>
</dbReference>
<dbReference type="InterPro" id="IPR041664">
    <property type="entry name" value="AAA_16"/>
</dbReference>
<evidence type="ECO:0000256" key="1">
    <source>
        <dbReference type="ARBA" id="ARBA00022741"/>
    </source>
</evidence>
<dbReference type="Proteomes" id="UP001597402">
    <property type="component" value="Unassembled WGS sequence"/>
</dbReference>
<dbReference type="InterPro" id="IPR016032">
    <property type="entry name" value="Sig_transdc_resp-reg_C-effctor"/>
</dbReference>
<comment type="caution">
    <text evidence="4">The sequence shown here is derived from an EMBL/GenBank/DDBJ whole genome shotgun (WGS) entry which is preliminary data.</text>
</comment>
<dbReference type="SUPFAM" id="SSF52540">
    <property type="entry name" value="P-loop containing nucleoside triphosphate hydrolases"/>
    <property type="match status" value="1"/>
</dbReference>
<accession>A0ABW4XAE1</accession>
<sequence length="933" mass="98262">MAKLSPLVGRNDEHSRLVDALAGCRSGSGGVVLVSGEAGVGKSRLVAEALRGWDGGHRAAAVFPGAGPYAVLVSAVPEATALLEDHGDRPAGEALAEVMRAIGLRRPTVVVLEDLQHADAASVEALQLVAGSLVSEPLLVVGVYRSDGLPRTHPIRGLRNELRRARRLVDIALRPLGEWQTAELLAGVLEAPPSAGLVQAVHHRTEGVPFFVEEVVGALRAGGGLVERSGSVELAAGAGLPLPERVTDAVLGRTAGLRAEHGPALEWAVTLGVEVHLPTLAELAGPAEVDPLIDDGLLLESDAGLAVFRHALVRDALYRSIPWSRRRQLHQEVAERLTGRGAPDAVVAEHWIAGHEPSKARPLLLAAAEARCAVHAYRDAAGLARRALTLWPDGDDPGGRLSVLERLGECAELGGDAGQAADVWSEVARGCRASDELERAGAAHRRAANAAELAGDPIRTSAERAAAAEAFEQAGAFADEAEQRLALTAQLRSAGRLTEALHASEAATAAARRARRRDLEAHALVLEGAVRAALGEGRRGVETARAGLELAVSENLAETTAEAQYGLAEALEYAADYAGAAHAYESAFELCRADGLTEFATICFVCISPSARLMGEWDRTLSVCADVLADGGAGAMARRVAEEESGLIAVLRGDLRRPRGPLRRAAEFGRARGIFGLEVGATWGLAMAADLEDDESTAAATVTRLLDRCRETEECHYALPALRWTATFLAGRRDAVGVSACHRITAALATRNGAPKVLSALAHVGGELAAVEGDEALAGEQFARSVHLLADITEPYEEASTRLRLGQTSAALGDRAAAVAEIVTAYRTARRLLAKPLARRCAATLAELGEPVDQRLGRLAARAVEPAALTRREDEVLQLLAEGRTNREIAGQLFLSTRTVDMHVRNLFTKLSCSSRAAAVRRATQRGLIPAAG</sequence>
<gene>
    <name evidence="4" type="ORF">ACFSHS_07955</name>
</gene>
<evidence type="ECO:0000259" key="3">
    <source>
        <dbReference type="PROSITE" id="PS50043"/>
    </source>
</evidence>
<dbReference type="InterPro" id="IPR036388">
    <property type="entry name" value="WH-like_DNA-bd_sf"/>
</dbReference>
<dbReference type="GO" id="GO:0005524">
    <property type="term" value="F:ATP binding"/>
    <property type="evidence" value="ECO:0007669"/>
    <property type="project" value="UniProtKB-KW"/>
</dbReference>
<dbReference type="EMBL" id="JBHUHP010000008">
    <property type="protein sequence ID" value="MFD2091510.1"/>
    <property type="molecule type" value="Genomic_DNA"/>
</dbReference>
<keyword evidence="5" id="KW-1185">Reference proteome</keyword>
<proteinExistence type="predicted"/>
<dbReference type="CDD" id="cd06170">
    <property type="entry name" value="LuxR_C_like"/>
    <property type="match status" value="1"/>
</dbReference>
<dbReference type="SMART" id="SM00421">
    <property type="entry name" value="HTH_LUXR"/>
    <property type="match status" value="1"/>
</dbReference>
<name>A0ABW4XAE1_9ACTN</name>
<evidence type="ECO:0000313" key="4">
    <source>
        <dbReference type="EMBL" id="MFD2091510.1"/>
    </source>
</evidence>
<organism evidence="4 5">
    <name type="scientific">Blastococcus deserti</name>
    <dbReference type="NCBI Taxonomy" id="2259033"/>
    <lineage>
        <taxon>Bacteria</taxon>
        <taxon>Bacillati</taxon>
        <taxon>Actinomycetota</taxon>
        <taxon>Actinomycetes</taxon>
        <taxon>Geodermatophilales</taxon>
        <taxon>Geodermatophilaceae</taxon>
        <taxon>Blastococcus</taxon>
    </lineage>
</organism>
<dbReference type="InterPro" id="IPR011990">
    <property type="entry name" value="TPR-like_helical_dom_sf"/>
</dbReference>
<dbReference type="SUPFAM" id="SSF46894">
    <property type="entry name" value="C-terminal effector domain of the bipartite response regulators"/>
    <property type="match status" value="1"/>
</dbReference>
<dbReference type="SUPFAM" id="SSF48452">
    <property type="entry name" value="TPR-like"/>
    <property type="match status" value="1"/>
</dbReference>
<dbReference type="PROSITE" id="PS50043">
    <property type="entry name" value="HTH_LUXR_2"/>
    <property type="match status" value="1"/>
</dbReference>
<dbReference type="PRINTS" id="PR00038">
    <property type="entry name" value="HTHLUXR"/>
</dbReference>
<dbReference type="Gene3D" id="1.10.10.10">
    <property type="entry name" value="Winged helix-like DNA-binding domain superfamily/Winged helix DNA-binding domain"/>
    <property type="match status" value="1"/>
</dbReference>
<dbReference type="PROSITE" id="PS00622">
    <property type="entry name" value="HTH_LUXR_1"/>
    <property type="match status" value="1"/>
</dbReference>
<dbReference type="PANTHER" id="PTHR16305">
    <property type="entry name" value="TESTICULAR SOLUBLE ADENYLYL CYCLASE"/>
    <property type="match status" value="1"/>
</dbReference>
<evidence type="ECO:0000313" key="5">
    <source>
        <dbReference type="Proteomes" id="UP001597402"/>
    </source>
</evidence>
<keyword evidence="2 4" id="KW-0067">ATP-binding</keyword>
<protein>
    <submittedName>
        <fullName evidence="4">ATP-binding protein</fullName>
    </submittedName>
</protein>
<evidence type="ECO:0000256" key="2">
    <source>
        <dbReference type="ARBA" id="ARBA00022840"/>
    </source>
</evidence>
<dbReference type="Pfam" id="PF13191">
    <property type="entry name" value="AAA_16"/>
    <property type="match status" value="1"/>
</dbReference>
<reference evidence="5" key="1">
    <citation type="journal article" date="2019" name="Int. J. Syst. Evol. Microbiol.">
        <title>The Global Catalogue of Microorganisms (GCM) 10K type strain sequencing project: providing services to taxonomists for standard genome sequencing and annotation.</title>
        <authorList>
            <consortium name="The Broad Institute Genomics Platform"/>
            <consortium name="The Broad Institute Genome Sequencing Center for Infectious Disease"/>
            <person name="Wu L."/>
            <person name="Ma J."/>
        </authorList>
    </citation>
    <scope>NUCLEOTIDE SEQUENCE [LARGE SCALE GENOMIC DNA]</scope>
    <source>
        <strain evidence="5">JCM 3338</strain>
    </source>
</reference>
<feature type="domain" description="HTH luxR-type" evidence="3">
    <location>
        <begin position="862"/>
        <end position="927"/>
    </location>
</feature>
<dbReference type="Pfam" id="PF00196">
    <property type="entry name" value="GerE"/>
    <property type="match status" value="1"/>
</dbReference>
<dbReference type="PANTHER" id="PTHR16305:SF35">
    <property type="entry name" value="TRANSCRIPTIONAL ACTIVATOR DOMAIN"/>
    <property type="match status" value="1"/>
</dbReference>
<dbReference type="InterPro" id="IPR027417">
    <property type="entry name" value="P-loop_NTPase"/>
</dbReference>
<dbReference type="RefSeq" id="WP_376873862.1">
    <property type="nucleotide sequence ID" value="NZ_JBHUHP010000008.1"/>
</dbReference>
<keyword evidence="1" id="KW-0547">Nucleotide-binding</keyword>